<keyword evidence="1" id="KW-1133">Transmembrane helix</keyword>
<evidence type="ECO:0000256" key="1">
    <source>
        <dbReference type="SAM" id="Phobius"/>
    </source>
</evidence>
<gene>
    <name evidence="2" type="ORF">PCHCB_000547800</name>
</gene>
<organism evidence="2 3">
    <name type="scientific">Plasmodium chabaudi chabaudi</name>
    <dbReference type="NCBI Taxonomy" id="31271"/>
    <lineage>
        <taxon>Eukaryota</taxon>
        <taxon>Sar</taxon>
        <taxon>Alveolata</taxon>
        <taxon>Apicomplexa</taxon>
        <taxon>Aconoidasida</taxon>
        <taxon>Haemosporida</taxon>
        <taxon>Plasmodiidae</taxon>
        <taxon>Plasmodium</taxon>
        <taxon>Plasmodium (Vinckeia)</taxon>
    </lineage>
</organism>
<keyword evidence="1" id="KW-0812">Transmembrane</keyword>
<keyword evidence="1" id="KW-0472">Membrane</keyword>
<evidence type="ECO:0000313" key="2">
    <source>
        <dbReference type="EMBL" id="SCL93346.1"/>
    </source>
</evidence>
<proteinExistence type="predicted"/>
<sequence length="61" mass="7426">MQVNILILVFFSIIICSFEYAENVSYTLFSFIINNIYYSFRIYLFYNSFTLSFHVFVRHLC</sequence>
<dbReference type="EMBL" id="FMIM01000412">
    <property type="protein sequence ID" value="SCL93346.1"/>
    <property type="molecule type" value="Genomic_DNA"/>
</dbReference>
<accession>A0A1D3LA34</accession>
<dbReference type="AlphaFoldDB" id="A0A1D3LA34"/>
<name>A0A1D3LA34_PLACU</name>
<evidence type="ECO:0000313" key="3">
    <source>
        <dbReference type="Proteomes" id="UP000195489"/>
    </source>
</evidence>
<feature type="transmembrane region" description="Helical" evidence="1">
    <location>
        <begin position="37"/>
        <end position="57"/>
    </location>
</feature>
<dbReference type="Proteomes" id="UP000195489">
    <property type="component" value="Unassembled WGS sequence"/>
</dbReference>
<reference evidence="2 3" key="1">
    <citation type="submission" date="2016-08" db="EMBL/GenBank/DDBJ databases">
        <authorList>
            <consortium name="Pathogen Informatics"/>
        </authorList>
    </citation>
    <scope>NUCLEOTIDE SEQUENCE [LARGE SCALE GENOMIC DNA]</scope>
    <source>
        <strain evidence="2 3">CB</strain>
    </source>
</reference>
<protein>
    <submittedName>
        <fullName evidence="2">Uncharacterized protein</fullName>
    </submittedName>
</protein>